<name>A0AC35U5U3_9BILA</name>
<proteinExistence type="predicted"/>
<dbReference type="Proteomes" id="UP000095286">
    <property type="component" value="Unplaced"/>
</dbReference>
<sequence length="397" mass="45412">MVLEASDKVALIIANRNYQILDLGLRTPLSDAETLAEKLQEMNFKTVVLADLTLDEMKRMIVEFTNLLSDNVYAVFYFVGHGFQINGQCFLLPINNLIDMYLPEHCLPMNWILHKFMEFNTGMHVILLDICRYEEPVNPLEFHLRAKQIFKIPQKIPVKPNTIFGFATSTGGSSYEVVGEKNGVFMKYLKHHLSKDIPVLSMLQKVFRDVQNDPLISHVQVPEFTCNLAYPRRLTDPLVTTGYTQTFNVHNLTWCNMHRLPDPVTLGVDADTDICITIWIDFCGHFTNKCYIYSNVCKKEIENEDSAELKNNKLAYRACLEFDEPLSVANPRLSEDPSEGVTLSYLVSGLQKVNGKVDCTISLFKVDENDEVMEDNIIMKKTVSLGYILITRLFENE</sequence>
<organism evidence="1 2">
    <name type="scientific">Rhabditophanes sp. KR3021</name>
    <dbReference type="NCBI Taxonomy" id="114890"/>
    <lineage>
        <taxon>Eukaryota</taxon>
        <taxon>Metazoa</taxon>
        <taxon>Ecdysozoa</taxon>
        <taxon>Nematoda</taxon>
        <taxon>Chromadorea</taxon>
        <taxon>Rhabditida</taxon>
        <taxon>Tylenchina</taxon>
        <taxon>Panagrolaimomorpha</taxon>
        <taxon>Strongyloidoidea</taxon>
        <taxon>Alloionematidae</taxon>
        <taxon>Rhabditophanes</taxon>
    </lineage>
</organism>
<accession>A0AC35U5U3</accession>
<protein>
    <submittedName>
        <fullName evidence="2">CASPASE_P20 domain-containing protein</fullName>
    </submittedName>
</protein>
<evidence type="ECO:0000313" key="2">
    <source>
        <dbReference type="WBParaSite" id="RSKR_0000794300.1"/>
    </source>
</evidence>
<reference evidence="2" key="1">
    <citation type="submission" date="2016-11" db="UniProtKB">
        <authorList>
            <consortium name="WormBaseParasite"/>
        </authorList>
    </citation>
    <scope>IDENTIFICATION</scope>
    <source>
        <strain evidence="2">KR3021</strain>
    </source>
</reference>
<evidence type="ECO:0000313" key="1">
    <source>
        <dbReference type="Proteomes" id="UP000095286"/>
    </source>
</evidence>
<dbReference type="WBParaSite" id="RSKR_0000794300.1">
    <property type="protein sequence ID" value="RSKR_0000794300.1"/>
    <property type="gene ID" value="RSKR_0000794300"/>
</dbReference>